<dbReference type="GO" id="GO:0003777">
    <property type="term" value="F:microtubule motor activity"/>
    <property type="evidence" value="ECO:0007669"/>
    <property type="project" value="InterPro"/>
</dbReference>
<dbReference type="SUPFAM" id="SSF52540">
    <property type="entry name" value="P-loop containing nucleoside triphosphate hydrolases"/>
    <property type="match status" value="1"/>
</dbReference>
<organism evidence="5">
    <name type="scientific">Salix viminalis</name>
    <name type="common">Common osier</name>
    <name type="synonym">Basket willow</name>
    <dbReference type="NCBI Taxonomy" id="40686"/>
    <lineage>
        <taxon>Eukaryota</taxon>
        <taxon>Viridiplantae</taxon>
        <taxon>Streptophyta</taxon>
        <taxon>Embryophyta</taxon>
        <taxon>Tracheophyta</taxon>
        <taxon>Spermatophyta</taxon>
        <taxon>Magnoliopsida</taxon>
        <taxon>eudicotyledons</taxon>
        <taxon>Gunneridae</taxon>
        <taxon>Pentapetalae</taxon>
        <taxon>rosids</taxon>
        <taxon>fabids</taxon>
        <taxon>Malpighiales</taxon>
        <taxon>Salicaceae</taxon>
        <taxon>Saliceae</taxon>
        <taxon>Salix</taxon>
    </lineage>
</organism>
<dbReference type="GO" id="GO:0008017">
    <property type="term" value="F:microtubule binding"/>
    <property type="evidence" value="ECO:0007669"/>
    <property type="project" value="InterPro"/>
</dbReference>
<comment type="similarity">
    <text evidence="2">Belongs to the TRAFAC class myosin-kinesin ATPase superfamily. Kinesin family.</text>
</comment>
<sequence length="82" mass="9208">MCLTGKNSKLTQILKDSLGDNSKVLMLVHISPCEEDVGETICSLSFANRARAIETYRDLTEAEENFGTRSGNERSRRRMPES</sequence>
<dbReference type="PANTHER" id="PTHR47972:SF9">
    <property type="entry name" value="KINESIN-LIKE PROTEIN KIN-14U"/>
    <property type="match status" value="1"/>
</dbReference>
<dbReference type="EMBL" id="CAADRP010001630">
    <property type="protein sequence ID" value="VFU45864.1"/>
    <property type="molecule type" value="Genomic_DNA"/>
</dbReference>
<dbReference type="InterPro" id="IPR027640">
    <property type="entry name" value="Kinesin-like_fam"/>
</dbReference>
<dbReference type="GO" id="GO:0015630">
    <property type="term" value="C:microtubule cytoskeleton"/>
    <property type="evidence" value="ECO:0007669"/>
    <property type="project" value="TreeGrafter"/>
</dbReference>
<proteinExistence type="inferred from homology"/>
<dbReference type="InterPro" id="IPR027417">
    <property type="entry name" value="P-loop_NTPase"/>
</dbReference>
<gene>
    <name evidence="5" type="ORF">SVIM_LOCUS289053</name>
</gene>
<evidence type="ECO:0000313" key="5">
    <source>
        <dbReference type="EMBL" id="VFU45864.1"/>
    </source>
</evidence>
<feature type="region of interest" description="Disordered" evidence="3">
    <location>
        <begin position="61"/>
        <end position="82"/>
    </location>
</feature>
<feature type="domain" description="Kinesin motor" evidence="4">
    <location>
        <begin position="1"/>
        <end position="53"/>
    </location>
</feature>
<evidence type="ECO:0000256" key="2">
    <source>
        <dbReference type="PROSITE-ProRule" id="PRU00283"/>
    </source>
</evidence>
<protein>
    <recommendedName>
        <fullName evidence="4">Kinesin motor domain-containing protein</fullName>
    </recommendedName>
</protein>
<reference evidence="5" key="1">
    <citation type="submission" date="2019-03" db="EMBL/GenBank/DDBJ databases">
        <authorList>
            <person name="Mank J."/>
            <person name="Almeida P."/>
        </authorList>
    </citation>
    <scope>NUCLEOTIDE SEQUENCE</scope>
    <source>
        <strain evidence="5">78183</strain>
    </source>
</reference>
<dbReference type="Gene3D" id="1.20.58.1980">
    <property type="match status" value="1"/>
</dbReference>
<dbReference type="PANTHER" id="PTHR47972">
    <property type="entry name" value="KINESIN-LIKE PROTEIN KLP-3"/>
    <property type="match status" value="1"/>
</dbReference>
<comment type="caution">
    <text evidence="2">Lacks conserved residue(s) required for the propagation of feature annotation.</text>
</comment>
<feature type="compositionally biased region" description="Basic and acidic residues" evidence="3">
    <location>
        <begin position="71"/>
        <end position="82"/>
    </location>
</feature>
<dbReference type="AlphaFoldDB" id="A0A6N2LX85"/>
<accession>A0A6N2LX85</accession>
<dbReference type="PROSITE" id="PS50067">
    <property type="entry name" value="KINESIN_MOTOR_2"/>
    <property type="match status" value="1"/>
</dbReference>
<dbReference type="InterPro" id="IPR001752">
    <property type="entry name" value="Kinesin_motor_dom"/>
</dbReference>
<dbReference type="GO" id="GO:0005524">
    <property type="term" value="F:ATP binding"/>
    <property type="evidence" value="ECO:0007669"/>
    <property type="project" value="InterPro"/>
</dbReference>
<dbReference type="Pfam" id="PF00225">
    <property type="entry name" value="Kinesin"/>
    <property type="match status" value="1"/>
</dbReference>
<name>A0A6N2LX85_SALVM</name>
<keyword evidence="1" id="KW-0505">Motor protein</keyword>
<evidence type="ECO:0000256" key="3">
    <source>
        <dbReference type="SAM" id="MobiDB-lite"/>
    </source>
</evidence>
<evidence type="ECO:0000256" key="1">
    <source>
        <dbReference type="ARBA" id="ARBA00023175"/>
    </source>
</evidence>
<evidence type="ECO:0000259" key="4">
    <source>
        <dbReference type="PROSITE" id="PS50067"/>
    </source>
</evidence>
<dbReference type="GO" id="GO:0007018">
    <property type="term" value="P:microtubule-based movement"/>
    <property type="evidence" value="ECO:0007669"/>
    <property type="project" value="InterPro"/>
</dbReference>